<dbReference type="AlphaFoldDB" id="A0A2S5Z9R8"/>
<gene>
    <name evidence="1" type="ORF">KEHDKFFH_10870</name>
</gene>
<dbReference type="OrthoDB" id="6902965at2"/>
<name>A0A2S5Z9R8_9GAMM</name>
<sequence>MQKNCIHSSSHDDVDSFSVVLARPSLRRNQQHTGVYYRDEDGALNFLHLASHRQLRLDPPDDHYVWVDVQLDDLSKMLLATYCTSVVSKNPQGLPYSICKEGAFFRADGTFHQEFEYSGLTCATFVLEIFRSQGFEVLDLRKWAQLPEDRVWQIQILQLLEQVGMPADYLDAQRKQLKEGVDRYRPEQVVAATAMDGWPLGFYDVKKTSEDLLSYAIKHREACG</sequence>
<accession>A0A2S5Z9R8</accession>
<protein>
    <submittedName>
        <fullName evidence="1">Uncharacterized protein</fullName>
    </submittedName>
</protein>
<evidence type="ECO:0000313" key="1">
    <source>
        <dbReference type="EMBL" id="PPI84123.1"/>
    </source>
</evidence>
<evidence type="ECO:0000313" key="2">
    <source>
        <dbReference type="Proteomes" id="UP000239917"/>
    </source>
</evidence>
<dbReference type="Proteomes" id="UP000239917">
    <property type="component" value="Unassembled WGS sequence"/>
</dbReference>
<dbReference type="RefSeq" id="WP_104321944.1">
    <property type="nucleotide sequence ID" value="NZ_PSSX01000008.1"/>
</dbReference>
<comment type="caution">
    <text evidence="1">The sequence shown here is derived from an EMBL/GenBank/DDBJ whole genome shotgun (WGS) entry which is preliminary data.</text>
</comment>
<reference evidence="1 2" key="1">
    <citation type="submission" date="2018-01" db="EMBL/GenBank/DDBJ databases">
        <title>Complete genome sequences of the type strains of Marinobacter flavimaris and Marinobacter maroccanus.</title>
        <authorList>
            <person name="Palau M."/>
            <person name="Boujida N."/>
            <person name="Manresa A."/>
            <person name="Minana-Galbis D."/>
        </authorList>
    </citation>
    <scope>NUCLEOTIDE SEQUENCE [LARGE SCALE GENOMIC DNA]</scope>
    <source>
        <strain evidence="1 2">N4</strain>
    </source>
</reference>
<dbReference type="EMBL" id="PSSX01000008">
    <property type="protein sequence ID" value="PPI84123.1"/>
    <property type="molecule type" value="Genomic_DNA"/>
</dbReference>
<proteinExistence type="predicted"/>
<organism evidence="1 2">
    <name type="scientific">Marinobacter maroccanus</name>
    <dbReference type="NCBI Taxonomy" id="2055143"/>
    <lineage>
        <taxon>Bacteria</taxon>
        <taxon>Pseudomonadati</taxon>
        <taxon>Pseudomonadota</taxon>
        <taxon>Gammaproteobacteria</taxon>
        <taxon>Pseudomonadales</taxon>
        <taxon>Marinobacteraceae</taxon>
        <taxon>Marinobacter</taxon>
    </lineage>
</organism>
<keyword evidence="2" id="KW-1185">Reference proteome</keyword>